<organism evidence="4 5">
    <name type="scientific">Steinernema carpocapsae</name>
    <name type="common">Entomopathogenic nematode</name>
    <dbReference type="NCBI Taxonomy" id="34508"/>
    <lineage>
        <taxon>Eukaryota</taxon>
        <taxon>Metazoa</taxon>
        <taxon>Ecdysozoa</taxon>
        <taxon>Nematoda</taxon>
        <taxon>Chromadorea</taxon>
        <taxon>Rhabditida</taxon>
        <taxon>Tylenchina</taxon>
        <taxon>Panagrolaimomorpha</taxon>
        <taxon>Strongyloidoidea</taxon>
        <taxon>Steinernematidae</taxon>
        <taxon>Steinernema</taxon>
    </lineage>
</organism>
<reference evidence="4 5" key="1">
    <citation type="journal article" date="2015" name="Genome Biol.">
        <title>Comparative genomics of Steinernema reveals deeply conserved gene regulatory networks.</title>
        <authorList>
            <person name="Dillman A.R."/>
            <person name="Macchietto M."/>
            <person name="Porter C.F."/>
            <person name="Rogers A."/>
            <person name="Williams B."/>
            <person name="Antoshechkin I."/>
            <person name="Lee M.M."/>
            <person name="Goodwin Z."/>
            <person name="Lu X."/>
            <person name="Lewis E.E."/>
            <person name="Goodrich-Blair H."/>
            <person name="Stock S.P."/>
            <person name="Adams B.J."/>
            <person name="Sternberg P.W."/>
            <person name="Mortazavi A."/>
        </authorList>
    </citation>
    <scope>NUCLEOTIDE SEQUENCE [LARGE SCALE GENOMIC DNA]</scope>
    <source>
        <strain evidence="4 5">ALL</strain>
    </source>
</reference>
<evidence type="ECO:0000313" key="4">
    <source>
        <dbReference type="EMBL" id="TMS35754.1"/>
    </source>
</evidence>
<reference evidence="4 5" key="2">
    <citation type="journal article" date="2019" name="G3 (Bethesda)">
        <title>Hybrid Assembly of the Genome of the Entomopathogenic Nematode Steinernema carpocapsae Identifies the X-Chromosome.</title>
        <authorList>
            <person name="Serra L."/>
            <person name="Macchietto M."/>
            <person name="Macias-Munoz A."/>
            <person name="McGill C.J."/>
            <person name="Rodriguez I.M."/>
            <person name="Rodriguez B."/>
            <person name="Murad R."/>
            <person name="Mortazavi A."/>
        </authorList>
    </citation>
    <scope>NUCLEOTIDE SEQUENCE [LARGE SCALE GENOMIC DNA]</scope>
    <source>
        <strain evidence="4 5">ALL</strain>
    </source>
</reference>
<accession>A0A4U8US38</accession>
<dbReference type="PANTHER" id="PTHR46317:SF5">
    <property type="entry name" value="NADH-UBIQUINONE OXIDOREDUCTASE SUBUNIT B14.7"/>
    <property type="match status" value="1"/>
</dbReference>
<keyword evidence="3" id="KW-0378">Hydrolase</keyword>
<evidence type="ECO:0000256" key="3">
    <source>
        <dbReference type="ARBA" id="ARBA00022801"/>
    </source>
</evidence>
<keyword evidence="2" id="KW-0479">Metal-binding</keyword>
<evidence type="ECO:0000256" key="2">
    <source>
        <dbReference type="ARBA" id="ARBA00022723"/>
    </source>
</evidence>
<dbReference type="GO" id="GO:0016787">
    <property type="term" value="F:hydrolase activity"/>
    <property type="evidence" value="ECO:0007669"/>
    <property type="project" value="UniProtKB-KW"/>
</dbReference>
<evidence type="ECO:0000313" key="5">
    <source>
        <dbReference type="Proteomes" id="UP000298663"/>
    </source>
</evidence>
<name>A0A4U8US38_STECR</name>
<proteinExistence type="inferred from homology"/>
<dbReference type="AlphaFoldDB" id="A0A4U8US38"/>
<dbReference type="EMBL" id="AZBU02000001">
    <property type="protein sequence ID" value="TMS35754.1"/>
    <property type="molecule type" value="Genomic_DNA"/>
</dbReference>
<evidence type="ECO:0000256" key="1">
    <source>
        <dbReference type="ARBA" id="ARBA00009275"/>
    </source>
</evidence>
<protein>
    <submittedName>
        <fullName evidence="4">Uncharacterized protein</fullName>
    </submittedName>
</protein>
<keyword evidence="5" id="KW-1185">Reference proteome</keyword>
<comment type="similarity">
    <text evidence="1">Belongs to the metallo-dependent hydrolases superfamily. TatD-type hydrolase family.</text>
</comment>
<dbReference type="GO" id="GO:0046872">
    <property type="term" value="F:metal ion binding"/>
    <property type="evidence" value="ECO:0007669"/>
    <property type="project" value="UniProtKB-KW"/>
</dbReference>
<dbReference type="Proteomes" id="UP000298663">
    <property type="component" value="Unassembled WGS sequence"/>
</dbReference>
<dbReference type="PANTHER" id="PTHR46317">
    <property type="entry name" value="HYDROLASE OF PHP SUPERFAMILY-RELATED PROTEIN"/>
    <property type="match status" value="1"/>
</dbReference>
<gene>
    <name evidence="4" type="ORF">L596_003081</name>
</gene>
<comment type="caution">
    <text evidence="4">The sequence shown here is derived from an EMBL/GenBank/DDBJ whole genome shotgun (WGS) entry which is preliminary data.</text>
</comment>
<dbReference type="OrthoDB" id="5911915at2759"/>
<sequence>MGHDEEPLTATYNNQRPLWVGLWTGREHKGRKDFWTEAGMKDEKGQNNLYRYQKPRFHEEDPDWIDPKVADGTSMAGPFGLDSKKFKNLTIKGDQPGSLEEFQDKVYRNSHHYKDIIEKYSISEEHPGLAVSPILNDLRNQEVRFLGRSFSLSSFYHLGPRFFNKPMNEGTFEKGLACAKYAGIFMIPYTMFEIRAYNTVKVDDFRPGTFLKRYCQVAWRPMTVAFVWGSSLSFSANLRHKDDIYNHFFSSAALGTVVATMKDNIPLGVTAAVVSTVVGAFWHYMRISPSGIQGMVPHQAIGGHWTGPLSHKFLQQGDVEVPTTRY</sequence>